<dbReference type="InterPro" id="IPR029787">
    <property type="entry name" value="Nucleotide_cyclase"/>
</dbReference>
<dbReference type="RefSeq" id="WP_193114482.1">
    <property type="nucleotide sequence ID" value="NZ_CP041165.1"/>
</dbReference>
<accession>A0A7M1AXG4</accession>
<evidence type="ECO:0000313" key="1">
    <source>
        <dbReference type="EMBL" id="QOP41062.1"/>
    </source>
</evidence>
<dbReference type="Gene3D" id="3.30.70.270">
    <property type="match status" value="1"/>
</dbReference>
<proteinExistence type="predicted"/>
<keyword evidence="2" id="KW-1185">Reference proteome</keyword>
<organism evidence="1 2">
    <name type="scientific">Sulfurimonas marina</name>
    <dbReference type="NCBI Taxonomy" id="2590551"/>
    <lineage>
        <taxon>Bacteria</taxon>
        <taxon>Pseudomonadati</taxon>
        <taxon>Campylobacterota</taxon>
        <taxon>Epsilonproteobacteria</taxon>
        <taxon>Campylobacterales</taxon>
        <taxon>Sulfurimonadaceae</taxon>
        <taxon>Sulfurimonas</taxon>
    </lineage>
</organism>
<dbReference type="AlphaFoldDB" id="A0A7M1AXG4"/>
<evidence type="ECO:0008006" key="3">
    <source>
        <dbReference type="Google" id="ProtNLM"/>
    </source>
</evidence>
<name>A0A7M1AXG4_9BACT</name>
<dbReference type="InterPro" id="IPR043128">
    <property type="entry name" value="Rev_trsase/Diguanyl_cyclase"/>
</dbReference>
<dbReference type="SUPFAM" id="SSF55073">
    <property type="entry name" value="Nucleotide cyclase"/>
    <property type="match status" value="1"/>
</dbReference>
<dbReference type="EMBL" id="CP041165">
    <property type="protein sequence ID" value="QOP41062.1"/>
    <property type="molecule type" value="Genomic_DNA"/>
</dbReference>
<dbReference type="KEGG" id="smax:FJR03_04625"/>
<sequence>MSDSVDKNLFEDTPLKIIESLIDIQKDLVFIYHDNEPVLFNKASRNFFGLETLEQFAREYGKLENRFMPHDFYFHAGKIEEQQSWLEAIESTDETDRIISMLNHKIKPHAFSVTIERPVDGYELVFFHDITTDLIKRIMTENNTNLDTDTHAYNRNYFEHISPRLISAATFNEKLIGICLIELENDEKDFIESVAATIKCNIRHDDMLVRWSKNSFLLVFLVASEEHANLVGRKIVDTLCHCQPTQTIRTAMSLQRTEDTVSTIIQRCENRLGETNDTFSIV</sequence>
<protein>
    <recommendedName>
        <fullName evidence="3">Diguanylate cyclase</fullName>
    </recommendedName>
</protein>
<gene>
    <name evidence="1" type="ORF">FJR03_04625</name>
</gene>
<evidence type="ECO:0000313" key="2">
    <source>
        <dbReference type="Proteomes" id="UP000593910"/>
    </source>
</evidence>
<dbReference type="Proteomes" id="UP000593910">
    <property type="component" value="Chromosome"/>
</dbReference>
<reference evidence="1 2" key="1">
    <citation type="submission" date="2019-06" db="EMBL/GenBank/DDBJ databases">
        <title>Sulfurimonas gotlandica sp. nov., a chemoautotrophic and psychrotolerant epsilonproteobacterium isolated from a pelagic redoxcline, and an emended description of the genus Sulfurimonas.</title>
        <authorList>
            <person name="Wang S."/>
            <person name="Jiang L."/>
            <person name="Shao Z."/>
        </authorList>
    </citation>
    <scope>NUCLEOTIDE SEQUENCE [LARGE SCALE GENOMIC DNA]</scope>
    <source>
        <strain evidence="1 2">B2</strain>
    </source>
</reference>